<dbReference type="EMBL" id="UYRV01009084">
    <property type="protein sequence ID" value="VDK56220.1"/>
    <property type="molecule type" value="Genomic_DNA"/>
</dbReference>
<keyword evidence="2" id="KW-1185">Reference proteome</keyword>
<name>A0A3P6RNB7_CYLGO</name>
<organism evidence="1 2">
    <name type="scientific">Cylicostephanus goldi</name>
    <name type="common">Nematode worm</name>
    <dbReference type="NCBI Taxonomy" id="71465"/>
    <lineage>
        <taxon>Eukaryota</taxon>
        <taxon>Metazoa</taxon>
        <taxon>Ecdysozoa</taxon>
        <taxon>Nematoda</taxon>
        <taxon>Chromadorea</taxon>
        <taxon>Rhabditida</taxon>
        <taxon>Rhabditina</taxon>
        <taxon>Rhabditomorpha</taxon>
        <taxon>Strongyloidea</taxon>
        <taxon>Strongylidae</taxon>
        <taxon>Cylicostephanus</taxon>
    </lineage>
</organism>
<sequence>MICEEGGLNINSRLHRPPQMSSMIANMADENPWNEIDVFEKGSEDERQQYWGKSDDMKALRIWNKK</sequence>
<proteinExistence type="predicted"/>
<gene>
    <name evidence="1" type="ORF">CGOC_LOCUS3569</name>
</gene>
<dbReference type="AlphaFoldDB" id="A0A3P6RNB7"/>
<evidence type="ECO:0000313" key="2">
    <source>
        <dbReference type="Proteomes" id="UP000271889"/>
    </source>
</evidence>
<reference evidence="1 2" key="1">
    <citation type="submission" date="2018-11" db="EMBL/GenBank/DDBJ databases">
        <authorList>
            <consortium name="Pathogen Informatics"/>
        </authorList>
    </citation>
    <scope>NUCLEOTIDE SEQUENCE [LARGE SCALE GENOMIC DNA]</scope>
</reference>
<dbReference type="Proteomes" id="UP000271889">
    <property type="component" value="Unassembled WGS sequence"/>
</dbReference>
<evidence type="ECO:0000313" key="1">
    <source>
        <dbReference type="EMBL" id="VDK56220.1"/>
    </source>
</evidence>
<protein>
    <submittedName>
        <fullName evidence="1">Uncharacterized protein</fullName>
    </submittedName>
</protein>
<accession>A0A3P6RNB7</accession>